<accession>A0ABD2AGQ5</accession>
<dbReference type="EMBL" id="JAUDFV010000151">
    <property type="protein sequence ID" value="KAL2718880.1"/>
    <property type="molecule type" value="Genomic_DNA"/>
</dbReference>
<protein>
    <submittedName>
        <fullName evidence="1">Uncharacterized protein</fullName>
    </submittedName>
</protein>
<evidence type="ECO:0000313" key="2">
    <source>
        <dbReference type="Proteomes" id="UP001607302"/>
    </source>
</evidence>
<comment type="caution">
    <text evidence="1">The sequence shown here is derived from an EMBL/GenBank/DDBJ whole genome shotgun (WGS) entry which is preliminary data.</text>
</comment>
<proteinExistence type="predicted"/>
<gene>
    <name evidence="1" type="ORF">V1478_011299</name>
</gene>
<sequence length="61" mass="7172">MLSFYFSLHQTFSSNVERQDVETSNVDRGIFYIKCRTEAPLFSCFLNSEIIRQYISSDSSY</sequence>
<dbReference type="Proteomes" id="UP001607302">
    <property type="component" value="Unassembled WGS sequence"/>
</dbReference>
<evidence type="ECO:0000313" key="1">
    <source>
        <dbReference type="EMBL" id="KAL2718880.1"/>
    </source>
</evidence>
<organism evidence="1 2">
    <name type="scientific">Vespula squamosa</name>
    <name type="common">Southern yellow jacket</name>
    <name type="synonym">Wasp</name>
    <dbReference type="NCBI Taxonomy" id="30214"/>
    <lineage>
        <taxon>Eukaryota</taxon>
        <taxon>Metazoa</taxon>
        <taxon>Ecdysozoa</taxon>
        <taxon>Arthropoda</taxon>
        <taxon>Hexapoda</taxon>
        <taxon>Insecta</taxon>
        <taxon>Pterygota</taxon>
        <taxon>Neoptera</taxon>
        <taxon>Endopterygota</taxon>
        <taxon>Hymenoptera</taxon>
        <taxon>Apocrita</taxon>
        <taxon>Aculeata</taxon>
        <taxon>Vespoidea</taxon>
        <taxon>Vespidae</taxon>
        <taxon>Vespinae</taxon>
        <taxon>Vespula</taxon>
    </lineage>
</organism>
<name>A0ABD2AGQ5_VESSQ</name>
<keyword evidence="2" id="KW-1185">Reference proteome</keyword>
<dbReference type="AlphaFoldDB" id="A0ABD2AGQ5"/>
<reference evidence="1 2" key="1">
    <citation type="journal article" date="2024" name="Ann. Entomol. Soc. Am.">
        <title>Genomic analyses of the southern and eastern yellowjacket wasps (Hymenoptera: Vespidae) reveal evolutionary signatures of social life.</title>
        <authorList>
            <person name="Catto M.A."/>
            <person name="Caine P.B."/>
            <person name="Orr S.E."/>
            <person name="Hunt B.G."/>
            <person name="Goodisman M.A.D."/>
        </authorList>
    </citation>
    <scope>NUCLEOTIDE SEQUENCE [LARGE SCALE GENOMIC DNA]</scope>
    <source>
        <strain evidence="1">233</strain>
        <tissue evidence="1">Head and thorax</tissue>
    </source>
</reference>